<feature type="region of interest" description="Disordered" evidence="1">
    <location>
        <begin position="1"/>
        <end position="46"/>
    </location>
</feature>
<dbReference type="RefSeq" id="XP_001325011.1">
    <property type="nucleotide sequence ID" value="XM_001324976.1"/>
</dbReference>
<keyword evidence="3" id="KW-1185">Reference proteome</keyword>
<proteinExistence type="predicted"/>
<dbReference type="Proteomes" id="UP000001542">
    <property type="component" value="Unassembled WGS sequence"/>
</dbReference>
<evidence type="ECO:0000313" key="2">
    <source>
        <dbReference type="EMBL" id="EAY12788.1"/>
    </source>
</evidence>
<dbReference type="EMBL" id="DS113296">
    <property type="protein sequence ID" value="EAY12788.1"/>
    <property type="molecule type" value="Genomic_DNA"/>
</dbReference>
<name>A2E3M2_TRIV3</name>
<protein>
    <submittedName>
        <fullName evidence="2">Uncharacterized protein</fullName>
    </submittedName>
</protein>
<evidence type="ECO:0000313" key="3">
    <source>
        <dbReference type="Proteomes" id="UP000001542"/>
    </source>
</evidence>
<dbReference type="KEGG" id="tva:4770756"/>
<evidence type="ECO:0000256" key="1">
    <source>
        <dbReference type="SAM" id="MobiDB-lite"/>
    </source>
</evidence>
<dbReference type="VEuPathDB" id="TrichDB:TVAGG3_0647160"/>
<reference evidence="2" key="2">
    <citation type="journal article" date="2007" name="Science">
        <title>Draft genome sequence of the sexually transmitted pathogen Trichomonas vaginalis.</title>
        <authorList>
            <person name="Carlton J.M."/>
            <person name="Hirt R.P."/>
            <person name="Silva J.C."/>
            <person name="Delcher A.L."/>
            <person name="Schatz M."/>
            <person name="Zhao Q."/>
            <person name="Wortman J.R."/>
            <person name="Bidwell S.L."/>
            <person name="Alsmark U.C.M."/>
            <person name="Besteiro S."/>
            <person name="Sicheritz-Ponten T."/>
            <person name="Noel C.J."/>
            <person name="Dacks J.B."/>
            <person name="Foster P.G."/>
            <person name="Simillion C."/>
            <person name="Van de Peer Y."/>
            <person name="Miranda-Saavedra D."/>
            <person name="Barton G.J."/>
            <person name="Westrop G.D."/>
            <person name="Mueller S."/>
            <person name="Dessi D."/>
            <person name="Fiori P.L."/>
            <person name="Ren Q."/>
            <person name="Paulsen I."/>
            <person name="Zhang H."/>
            <person name="Bastida-Corcuera F.D."/>
            <person name="Simoes-Barbosa A."/>
            <person name="Brown M.T."/>
            <person name="Hayes R.D."/>
            <person name="Mukherjee M."/>
            <person name="Okumura C.Y."/>
            <person name="Schneider R."/>
            <person name="Smith A.J."/>
            <person name="Vanacova S."/>
            <person name="Villalvazo M."/>
            <person name="Haas B.J."/>
            <person name="Pertea M."/>
            <person name="Feldblyum T.V."/>
            <person name="Utterback T.R."/>
            <person name="Shu C.L."/>
            <person name="Osoegawa K."/>
            <person name="de Jong P.J."/>
            <person name="Hrdy I."/>
            <person name="Horvathova L."/>
            <person name="Zubacova Z."/>
            <person name="Dolezal P."/>
            <person name="Malik S.B."/>
            <person name="Logsdon J.M. Jr."/>
            <person name="Henze K."/>
            <person name="Gupta A."/>
            <person name="Wang C.C."/>
            <person name="Dunne R.L."/>
            <person name="Upcroft J.A."/>
            <person name="Upcroft P."/>
            <person name="White O."/>
            <person name="Salzberg S.L."/>
            <person name="Tang P."/>
            <person name="Chiu C.-H."/>
            <person name="Lee Y.-S."/>
            <person name="Embley T.M."/>
            <person name="Coombs G.H."/>
            <person name="Mottram J.C."/>
            <person name="Tachezy J."/>
            <person name="Fraser-Liggett C.M."/>
            <person name="Johnson P.J."/>
        </authorList>
    </citation>
    <scope>NUCLEOTIDE SEQUENCE [LARGE SCALE GENOMIC DNA]</scope>
    <source>
        <strain evidence="2">G3</strain>
    </source>
</reference>
<feature type="compositionally biased region" description="Low complexity" evidence="1">
    <location>
        <begin position="1"/>
        <end position="18"/>
    </location>
</feature>
<gene>
    <name evidence="2" type="ORF">TVAG_401140</name>
</gene>
<reference evidence="2" key="1">
    <citation type="submission" date="2006-10" db="EMBL/GenBank/DDBJ databases">
        <authorList>
            <person name="Amadeo P."/>
            <person name="Zhao Q."/>
            <person name="Wortman J."/>
            <person name="Fraser-Liggett C."/>
            <person name="Carlton J."/>
        </authorList>
    </citation>
    <scope>NUCLEOTIDE SEQUENCE</scope>
    <source>
        <strain evidence="2">G3</strain>
    </source>
</reference>
<sequence length="88" mass="10111">MSSQASVQSSTQEQSQQSNNEARPSFRSYDDVVIEDYPDKESSDSQITYTEQDVDFADDTDFEYMFSSTQVPFVGSFVENFMYNEILV</sequence>
<dbReference type="VEuPathDB" id="TrichDB:TVAG_401140"/>
<organism evidence="2 3">
    <name type="scientific">Trichomonas vaginalis (strain ATCC PRA-98 / G3)</name>
    <dbReference type="NCBI Taxonomy" id="412133"/>
    <lineage>
        <taxon>Eukaryota</taxon>
        <taxon>Metamonada</taxon>
        <taxon>Parabasalia</taxon>
        <taxon>Trichomonadida</taxon>
        <taxon>Trichomonadidae</taxon>
        <taxon>Trichomonas</taxon>
    </lineage>
</organism>
<dbReference type="InParanoid" id="A2E3M2"/>
<dbReference type="AlphaFoldDB" id="A2E3M2"/>
<accession>A2E3M2</accession>